<keyword evidence="5" id="KW-1185">Reference proteome</keyword>
<dbReference type="PROSITE" id="PS51212">
    <property type="entry name" value="WSC"/>
    <property type="match status" value="1"/>
</dbReference>
<name>A0A9P4WK30_9PLEO</name>
<evidence type="ECO:0000259" key="3">
    <source>
        <dbReference type="PROSITE" id="PS51212"/>
    </source>
</evidence>
<evidence type="ECO:0000256" key="2">
    <source>
        <dbReference type="SAM" id="SignalP"/>
    </source>
</evidence>
<dbReference type="InterPro" id="IPR051589">
    <property type="entry name" value="Sialate-O-sulfotransferase"/>
</dbReference>
<keyword evidence="1" id="KW-0677">Repeat</keyword>
<reference evidence="4" key="1">
    <citation type="submission" date="2019-04" db="EMBL/GenBank/DDBJ databases">
        <title>Sequencing of skin fungus with MAO and IRED activity.</title>
        <authorList>
            <person name="Marsaioli A.J."/>
            <person name="Bonatto J.M.C."/>
            <person name="Reis Junior O."/>
        </authorList>
    </citation>
    <scope>NUCLEOTIDE SEQUENCE</scope>
    <source>
        <strain evidence="4">28M1</strain>
    </source>
</reference>
<evidence type="ECO:0000313" key="4">
    <source>
        <dbReference type="EMBL" id="KAF3034404.1"/>
    </source>
</evidence>
<dbReference type="InterPro" id="IPR002889">
    <property type="entry name" value="WSC_carb-bd"/>
</dbReference>
<dbReference type="OrthoDB" id="5985073at2759"/>
<evidence type="ECO:0000256" key="1">
    <source>
        <dbReference type="ARBA" id="ARBA00022737"/>
    </source>
</evidence>
<dbReference type="EMBL" id="SWKV01000068">
    <property type="protein sequence ID" value="KAF3034404.1"/>
    <property type="molecule type" value="Genomic_DNA"/>
</dbReference>
<keyword evidence="2" id="KW-0732">Signal</keyword>
<feature type="domain" description="WSC" evidence="3">
    <location>
        <begin position="930"/>
        <end position="1023"/>
    </location>
</feature>
<proteinExistence type="predicted"/>
<gene>
    <name evidence="4" type="ORF">E8E12_004700</name>
</gene>
<dbReference type="Pfam" id="PF01822">
    <property type="entry name" value="WSC"/>
    <property type="match status" value="2"/>
</dbReference>
<dbReference type="InterPro" id="IPR011047">
    <property type="entry name" value="Quinoprotein_ADH-like_sf"/>
</dbReference>
<dbReference type="SUPFAM" id="SSF50998">
    <property type="entry name" value="Quinoprotein alcohol dehydrogenase-like"/>
    <property type="match status" value="1"/>
</dbReference>
<protein>
    <recommendedName>
        <fullName evidence="3">WSC domain-containing protein</fullName>
    </recommendedName>
</protein>
<sequence>MAISLFRKLTACLVVLSFPQISLSLGKTDTITWGGDVSRTGYETTHNLDPQTVSSSDFGNIWTAKLPGNFNGIGAEQVLSQPLVYTAGDGIQYVYVATTQNNLYKINAKTGDVVKSRNIGVPFLTADIGGCNDIFPAIGVSGTGVIDPATGLWYLTSKTYAPEFQSGGFSPQNPPGRPQGRYYFHAISTEDLSEAPNCPTLVHQTPFRNNKNRWLIAGDQHQRPALLQVGDYIYTGWASHCIQYNYTGAIIGFHKTSGAIVESYAMQGGLEPNTVPGGGVWMSGGGLAYDGAGGMFFSTGNGYASQLPATGHPVSGRNVPTALEEAVVHMNIASDGTLSPVDFFMPWEKTQLDGADKDLGTTPFQLLPSAFSCPNDRRVGVITGKSGKTYFLNADNLGGYQQGANRLDDAIFVYQNENSVYSAAGVMPLGKYIYINVINYQTRVFQWSCDASGNGAVTEVTKAAEKNAQPIGVGHGTTTSVDGRDGTGLYWMTDVEGPKLRIYDSTPPSNGDPLKLLRAFNFGNPGKFAHPVFGDGKAYIGATGALYAFGSPVNLPLNCNGPISFAKTSVNSTSNAQSITCTANVATQVTSFNVLGSANFALVKESLPALPLTLGAGKQFSFQARFSPKAVGPLSSDVIIATSNAAAGSSSTTPVTLSGTSNSAAGLFSIQPITVSFNTTVGAGEVQKSAFFNNDGDTAVSVSSIQFSIVSETGPWIDPVTTDDGKKQVAQFAFSNLPSTIPANTRQTVGISYNPPSAGNHAVFVRVTTTGGTKLLDVFGATGSTPSALFEFQKPDGSGWVQYVPGGNFSFGNVVPGQSLTLQMRITNNGSNTASPLGLTVSKPPFGVTGFVKAANSIDLAEGTQIAAGQSATANVFCAPPERQVNSPDTQAFAPWRINTNSDQGAVVLNFVCNAAAPQVGPLLNNGSAQHSYIGCYADLTPGRQLSSMAYGDDNNAAGRCITQCAAGGYNFTGLVFARECWCGYALPLKRGSSDDCNYRCTGDNNHTCGGDGVQHDGSFIDLFADTSKWDGVLQGPALAITQTSGDYTYAGCYAETNGKTFNTKTRASNLNTIDSCRQFCAGSQLFGLQYGAECYCGSTITATSYLVYLQLLDLIFYKLAQLVSYSKHNRIKHFDII</sequence>
<evidence type="ECO:0000313" key="5">
    <source>
        <dbReference type="Proteomes" id="UP000758155"/>
    </source>
</evidence>
<dbReference type="PANTHER" id="PTHR45964:SF9">
    <property type="entry name" value="SULFOTRANSFERASE"/>
    <property type="match status" value="1"/>
</dbReference>
<dbReference type="PANTHER" id="PTHR45964">
    <property type="entry name" value="WSCD FAMILY MEMBER CG9164"/>
    <property type="match status" value="1"/>
</dbReference>
<feature type="signal peptide" evidence="2">
    <location>
        <begin position="1"/>
        <end position="24"/>
    </location>
</feature>
<feature type="chain" id="PRO_5040150629" description="WSC domain-containing protein" evidence="2">
    <location>
        <begin position="25"/>
        <end position="1138"/>
    </location>
</feature>
<accession>A0A9P4WK30</accession>
<dbReference type="Proteomes" id="UP000758155">
    <property type="component" value="Unassembled WGS sequence"/>
</dbReference>
<organism evidence="4 5">
    <name type="scientific">Didymella heteroderae</name>
    <dbReference type="NCBI Taxonomy" id="1769908"/>
    <lineage>
        <taxon>Eukaryota</taxon>
        <taxon>Fungi</taxon>
        <taxon>Dikarya</taxon>
        <taxon>Ascomycota</taxon>
        <taxon>Pezizomycotina</taxon>
        <taxon>Dothideomycetes</taxon>
        <taxon>Pleosporomycetidae</taxon>
        <taxon>Pleosporales</taxon>
        <taxon>Pleosporineae</taxon>
        <taxon>Didymellaceae</taxon>
        <taxon>Didymella</taxon>
    </lineage>
</organism>
<dbReference type="SMART" id="SM00321">
    <property type="entry name" value="WSC"/>
    <property type="match status" value="2"/>
</dbReference>
<dbReference type="AlphaFoldDB" id="A0A9P4WK30"/>
<comment type="caution">
    <text evidence="4">The sequence shown here is derived from an EMBL/GenBank/DDBJ whole genome shotgun (WGS) entry which is preliminary data.</text>
</comment>